<dbReference type="Proteomes" id="UP000663828">
    <property type="component" value="Unassembled WGS sequence"/>
</dbReference>
<dbReference type="PROSITE" id="PS50068">
    <property type="entry name" value="LDLRA_2"/>
    <property type="match status" value="2"/>
</dbReference>
<dbReference type="SUPFAM" id="SSF81321">
    <property type="entry name" value="Family A G protein-coupled receptor-like"/>
    <property type="match status" value="1"/>
</dbReference>
<proteinExistence type="predicted"/>
<feature type="domain" description="G-protein coupled receptors family 1 profile" evidence="11">
    <location>
        <begin position="1299"/>
        <end position="1556"/>
    </location>
</feature>
<feature type="region of interest" description="Disordered" evidence="8">
    <location>
        <begin position="1"/>
        <end position="50"/>
    </location>
</feature>
<dbReference type="GO" id="GO:0005112">
    <property type="term" value="F:Notch binding"/>
    <property type="evidence" value="ECO:0007669"/>
    <property type="project" value="TreeGrafter"/>
</dbReference>
<evidence type="ECO:0000313" key="14">
    <source>
        <dbReference type="Proteomes" id="UP000663828"/>
    </source>
</evidence>
<dbReference type="SUPFAM" id="SSF57196">
    <property type="entry name" value="EGF/Laminin"/>
    <property type="match status" value="1"/>
</dbReference>
<feature type="domain" description="EGF-like" evidence="10">
    <location>
        <begin position="1018"/>
        <end position="1060"/>
    </location>
</feature>
<evidence type="ECO:0000313" key="12">
    <source>
        <dbReference type="EMBL" id="CAF1116841.1"/>
    </source>
</evidence>
<evidence type="ECO:0000259" key="11">
    <source>
        <dbReference type="PROSITE" id="PS50262"/>
    </source>
</evidence>
<dbReference type="InterPro" id="IPR002172">
    <property type="entry name" value="LDrepeatLR_classA_rpt"/>
</dbReference>
<dbReference type="PROSITE" id="PS50262">
    <property type="entry name" value="G_PROTEIN_RECEP_F1_2"/>
    <property type="match status" value="1"/>
</dbReference>
<keyword evidence="3 9" id="KW-1133">Transmembrane helix</keyword>
<dbReference type="Pfam" id="PF00001">
    <property type="entry name" value="7tm_1"/>
    <property type="match status" value="1"/>
</dbReference>
<comment type="subcellular location">
    <subcellularLocation>
        <location evidence="1">Membrane</location>
    </subcellularLocation>
</comment>
<dbReference type="Gene3D" id="4.10.400.10">
    <property type="entry name" value="Low-density Lipoprotein Receptor"/>
    <property type="match status" value="2"/>
</dbReference>
<evidence type="ECO:0000256" key="7">
    <source>
        <dbReference type="PROSITE-ProRule" id="PRU00124"/>
    </source>
</evidence>
<feature type="transmembrane region" description="Helical" evidence="9">
    <location>
        <begin position="1456"/>
        <end position="1476"/>
    </location>
</feature>
<reference evidence="13" key="1">
    <citation type="submission" date="2021-02" db="EMBL/GenBank/DDBJ databases">
        <authorList>
            <person name="Nowell W R."/>
        </authorList>
    </citation>
    <scope>NUCLEOTIDE SEQUENCE</scope>
</reference>
<dbReference type="EMBL" id="CAJNOJ010000103">
    <property type="protein sequence ID" value="CAF1116841.1"/>
    <property type="molecule type" value="Genomic_DNA"/>
</dbReference>
<sequence length="1585" mass="184444">MRPAYAGPGSTRWKPTQDPGKTAPSSNSDANRSNTNDANSANSKGAHTQANYKRSRMKNLIIVFIYCQIIHLNCQLILHDIDKTTNEHIWQYDCLYYYVTREELAYQELSNLISDMIPYCFRPLTKTDELIGSVIHSNDQQFTFGELRDRNITAKDLLLWSCPIDLAEKYELYLNTNDLILSNEIFYNCTKPWFGLFCQYSFEFTEQMLINDVVYNQFHRKNSYQGSSNSPIEFPCYVHIECNRGGSSLCLDWREICDGHVDCIDEGLDEMFCFDMELNECPENEYRCHNGLCIPSQFWENGIGHADCLDRSDEYTDVSYPNSCFQDPTFRCEEHSCRTNWYEFTCGDGQCAQKYDQCHNGRHLLLIETITKQESVPERCLLAMICLTKLVKETHGYSCDFVVKNVQDYLRFCDTMFQFPSFPIHLDHIRFLYENISLKTNHSVLIIPDYVCYDQELCDCLVPNLIYQNLTCVFSSQLDLVSSITGHIWIDIILTLSSHFRSCLMSKIPRINHINSPSLYQCRNSSKFISKHRITDENLDCCLGDDEDIDNEYSCTYNHRYRIRCSEENKCLSSLHTEDDCILTEKQISFKNICDGFSEVTLTDLKNGQNYTDELDCYHWPCKTIYTTCDGYWTCPNGEDEENCFPSMCSNGTYSCISPLNYSLICLPSERINDEINDCVGSIDEMEFCRRVYPSHSNPKRFRCQNSDICLSLSELCDNVPACPLADDEIFCQYGKSFQDVFRYLNDVEQKKINHFSLHTSLNYPRLETTNDTLLWTVEQHTIGQYHYSQKISPISPWSCNRGLTVRMKSYNDYRCMCPPSYYGDLCQYQNERVSLTLGIISADRYDVYMIILMLINNDAFKEIHSYEMLEYIASQSCDYKHNIYLLFSSRPKNISKNYHIQIDVYEKHAMKYRASWYLPIPFLFLPVNRISTLVFIPSEELPSSLNCSIQCQNGQCTKYVNRNDLSFCRCFPGWTGYQCDIPIDCHDCSENSLCIGSMNNRSICICPLTKFGRRCVLTSSCPENACENNGQCIPSDMLSISNKRYSCICSEQYYGSMCQYRKAKLDIYLQNLEIPSYLLAYFFTVSNHSEPTLTIMIQKLTLFQRMVTFRISIPYHLVIVRSNHRYYLAVLHTIPNLDLITEINPSQECFPIQYLFNSTVMSLPRFHRIKYYHILCQTKHSLHCFLDEYYLCFCTQERHANCFEFDSNDNNLQCSSKHTCLNGGQCLQDHPTCPSTVICVCTDCFYGNQCQFYSKGLGLTLDEILTYEIKSNVNLIHQSFVVKLCALITTIILLAGIFNSILSTIVFKNKTSQEVGCGIYLFTSSIVSLCIVILFALKFWFLIYSYRDFFGQKFIRFSNCMIIEPLLKLLLNVNNWLNACVAGERAFAVFKGVSFRKEASKRTAEWIIVCLIVINVILLIPQTLHLRLFYDTKEDRTWCVILYSELLNNYNSFSLFFHFFSPFIINLFSALFIIIGTAHQRVVSQNQHKFTNHFISKFKQHKHLLISSVILLILSLPRLIISFTLNCKKSSDHFWLYLLAYFVSFLPSMLIFIVFVLPSPIYKKEFTQFLSRIQRRYALFNRNI</sequence>
<feature type="transmembrane region" description="Helical" evidence="9">
    <location>
        <begin position="1505"/>
        <end position="1524"/>
    </location>
</feature>
<keyword evidence="2 9" id="KW-0812">Transmembrane</keyword>
<dbReference type="Proteomes" id="UP000663852">
    <property type="component" value="Unassembled WGS sequence"/>
</dbReference>
<feature type="disulfide bond" evidence="6">
    <location>
        <begin position="1050"/>
        <end position="1059"/>
    </location>
</feature>
<dbReference type="PROSITE" id="PS00022">
    <property type="entry name" value="EGF_1"/>
    <property type="match status" value="5"/>
</dbReference>
<evidence type="ECO:0000256" key="6">
    <source>
        <dbReference type="PROSITE-ProRule" id="PRU00076"/>
    </source>
</evidence>
<evidence type="ECO:0000256" key="8">
    <source>
        <dbReference type="SAM" id="MobiDB-lite"/>
    </source>
</evidence>
<feature type="transmembrane region" description="Helical" evidence="9">
    <location>
        <begin position="1281"/>
        <end position="1308"/>
    </location>
</feature>
<dbReference type="SMART" id="SM00181">
    <property type="entry name" value="EGF"/>
    <property type="match status" value="5"/>
</dbReference>
<dbReference type="Gene3D" id="2.10.25.10">
    <property type="entry name" value="Laminin"/>
    <property type="match status" value="2"/>
</dbReference>
<dbReference type="CDD" id="cd00637">
    <property type="entry name" value="7tm_classA_rhodopsin-like"/>
    <property type="match status" value="1"/>
</dbReference>
<evidence type="ECO:0000259" key="10">
    <source>
        <dbReference type="PROSITE" id="PS50026"/>
    </source>
</evidence>
<feature type="disulfide bond" evidence="7">
    <location>
        <begin position="281"/>
        <end position="293"/>
    </location>
</feature>
<dbReference type="InterPro" id="IPR036055">
    <property type="entry name" value="LDL_receptor-like_sf"/>
</dbReference>
<dbReference type="CDD" id="cd00112">
    <property type="entry name" value="LDLa"/>
    <property type="match status" value="1"/>
</dbReference>
<keyword evidence="6" id="KW-0245">EGF-like domain</keyword>
<feature type="disulfide bond" evidence="6">
    <location>
        <begin position="952"/>
        <end position="969"/>
    </location>
</feature>
<dbReference type="PROSITE" id="PS50026">
    <property type="entry name" value="EGF_3"/>
    <property type="match status" value="3"/>
</dbReference>
<evidence type="ECO:0000256" key="3">
    <source>
        <dbReference type="ARBA" id="ARBA00022989"/>
    </source>
</evidence>
<organism evidence="13 14">
    <name type="scientific">Adineta ricciae</name>
    <name type="common">Rotifer</name>
    <dbReference type="NCBI Taxonomy" id="249248"/>
    <lineage>
        <taxon>Eukaryota</taxon>
        <taxon>Metazoa</taxon>
        <taxon>Spiralia</taxon>
        <taxon>Gnathifera</taxon>
        <taxon>Rotifera</taxon>
        <taxon>Eurotatoria</taxon>
        <taxon>Bdelloidea</taxon>
        <taxon>Adinetida</taxon>
        <taxon>Adinetidae</taxon>
        <taxon>Adineta</taxon>
    </lineage>
</organism>
<evidence type="ECO:0000313" key="13">
    <source>
        <dbReference type="EMBL" id="CAF1366950.1"/>
    </source>
</evidence>
<gene>
    <name evidence="12" type="ORF">EDS130_LOCUS20833</name>
    <name evidence="13" type="ORF">XAT740_LOCUS32327</name>
</gene>
<comment type="caution">
    <text evidence="13">The sequence shown here is derived from an EMBL/GenBank/DDBJ whole genome shotgun (WGS) entry which is preliminary data.</text>
</comment>
<comment type="caution">
    <text evidence="6">Lacks conserved residue(s) required for the propagation of feature annotation.</text>
</comment>
<feature type="disulfide bond" evidence="7">
    <location>
        <begin position="717"/>
        <end position="732"/>
    </location>
</feature>
<dbReference type="EMBL" id="CAJNOR010003007">
    <property type="protein sequence ID" value="CAF1366950.1"/>
    <property type="molecule type" value="Genomic_DNA"/>
</dbReference>
<evidence type="ECO:0000256" key="9">
    <source>
        <dbReference type="SAM" id="Phobius"/>
    </source>
</evidence>
<feature type="domain" description="EGF-like" evidence="10">
    <location>
        <begin position="944"/>
        <end position="981"/>
    </location>
</feature>
<dbReference type="GO" id="GO:0016020">
    <property type="term" value="C:membrane"/>
    <property type="evidence" value="ECO:0007669"/>
    <property type="project" value="UniProtKB-SubCell"/>
</dbReference>
<keyword evidence="5 6" id="KW-1015">Disulfide bond</keyword>
<dbReference type="Gene3D" id="1.20.1070.10">
    <property type="entry name" value="Rhodopsin 7-helix transmembrane proteins"/>
    <property type="match status" value="1"/>
</dbReference>
<accession>A0A815IDN7</accession>
<feature type="domain" description="EGF-like" evidence="10">
    <location>
        <begin position="1211"/>
        <end position="1252"/>
    </location>
</feature>
<dbReference type="PROSITE" id="PS01186">
    <property type="entry name" value="EGF_2"/>
    <property type="match status" value="1"/>
</dbReference>
<dbReference type="PANTHER" id="PTHR24044:SF502">
    <property type="entry name" value="ANTERIOR PHARYNX IN EXCESS PROTEIN 1-RELATED"/>
    <property type="match status" value="1"/>
</dbReference>
<dbReference type="InterPro" id="IPR017452">
    <property type="entry name" value="GPCR_Rhodpsn_7TM"/>
</dbReference>
<protein>
    <submittedName>
        <fullName evidence="13">Uncharacterized protein</fullName>
    </submittedName>
</protein>
<feature type="transmembrane region" description="Helical" evidence="9">
    <location>
        <begin position="1536"/>
        <end position="1558"/>
    </location>
</feature>
<dbReference type="InterPro" id="IPR000742">
    <property type="entry name" value="EGF"/>
</dbReference>
<feature type="disulfide bond" evidence="6">
    <location>
        <begin position="1242"/>
        <end position="1251"/>
    </location>
</feature>
<name>A0A815IDN7_ADIRI</name>
<dbReference type="PANTHER" id="PTHR24044">
    <property type="entry name" value="NOTCH LIGAND FAMILY MEMBER"/>
    <property type="match status" value="1"/>
</dbReference>
<feature type="disulfide bond" evidence="6">
    <location>
        <begin position="971"/>
        <end position="980"/>
    </location>
</feature>
<keyword evidence="4 9" id="KW-0472">Membrane</keyword>
<evidence type="ECO:0000256" key="1">
    <source>
        <dbReference type="ARBA" id="ARBA00004370"/>
    </source>
</evidence>
<dbReference type="GO" id="GO:0004930">
    <property type="term" value="F:G protein-coupled receptor activity"/>
    <property type="evidence" value="ECO:0007669"/>
    <property type="project" value="InterPro"/>
</dbReference>
<evidence type="ECO:0000256" key="2">
    <source>
        <dbReference type="ARBA" id="ARBA00022692"/>
    </source>
</evidence>
<evidence type="ECO:0000256" key="4">
    <source>
        <dbReference type="ARBA" id="ARBA00023136"/>
    </source>
</evidence>
<keyword evidence="14" id="KW-1185">Reference proteome</keyword>
<evidence type="ECO:0000256" key="5">
    <source>
        <dbReference type="ARBA" id="ARBA00023157"/>
    </source>
</evidence>
<dbReference type="InterPro" id="IPR000276">
    <property type="entry name" value="GPCR_Rhodpsn"/>
</dbReference>
<dbReference type="SMART" id="SM00192">
    <property type="entry name" value="LDLa"/>
    <property type="match status" value="5"/>
</dbReference>
<dbReference type="OrthoDB" id="9991628at2759"/>
<feature type="transmembrane region" description="Helical" evidence="9">
    <location>
        <begin position="1320"/>
        <end position="1344"/>
    </location>
</feature>
<dbReference type="Pfam" id="PF00057">
    <property type="entry name" value="Ldl_recept_a"/>
    <property type="match status" value="1"/>
</dbReference>
<feature type="transmembrane region" description="Helical" evidence="9">
    <location>
        <begin position="1407"/>
        <end position="1425"/>
    </location>
</feature>
<dbReference type="SUPFAM" id="SSF57424">
    <property type="entry name" value="LDL receptor-like module"/>
    <property type="match status" value="2"/>
</dbReference>
<dbReference type="InterPro" id="IPR050906">
    <property type="entry name" value="Notch_signaling"/>
</dbReference>
<dbReference type="PRINTS" id="PR00261">
    <property type="entry name" value="LDLRECEPTOR"/>
</dbReference>
<feature type="compositionally biased region" description="Polar residues" evidence="8">
    <location>
        <begin position="23"/>
        <end position="50"/>
    </location>
</feature>